<proteinExistence type="predicted"/>
<reference evidence="2 3" key="1">
    <citation type="journal article" date="2018" name="Appl. Microbiol. Biotechnol.">
        <title>Co-cultivation of the strictly anaerobic methanogen Methanosarcina barkeri with aerobic methanotrophs in an oxygen-limited membrane bioreactor.</title>
        <authorList>
            <person name="In 't Zandt M.H."/>
            <person name="van den Bosch T.J.M."/>
            <person name="Rijkers R."/>
            <person name="van Kessel M.A.H.J."/>
            <person name="Jetten M.S.M."/>
            <person name="Welte C.U."/>
        </authorList>
    </citation>
    <scope>NUCLEOTIDE SEQUENCE [LARGE SCALE GENOMIC DNA]</scope>
    <source>
        <strain evidence="2 3">DSM 17706</strain>
    </source>
</reference>
<evidence type="ECO:0000313" key="3">
    <source>
        <dbReference type="Proteomes" id="UP000245137"/>
    </source>
</evidence>
<sequence>MRRRPPGDDVRKMNRSICICLLCALSSAAAAKNLLIEKIPPSGACFFNRFDEAYLRAHPGQTVVSVRLSLRREFPAAENERELRVEFRHKGHGKPFYVVGGCAWSEEANRDVGGPRLARSFREDAAARCMARDGLGGAAAEGGDFPIDLAEDGASLTLYLDESVSGWRGPDQNKKAIRLELTRHNRVFELERVDASACVELDKAVAVD</sequence>
<evidence type="ECO:0000313" key="2">
    <source>
        <dbReference type="EMBL" id="PWB92944.1"/>
    </source>
</evidence>
<comment type="caution">
    <text evidence="2">The sequence shown here is derived from an EMBL/GenBank/DDBJ whole genome shotgun (WGS) entry which is preliminary data.</text>
</comment>
<gene>
    <name evidence="2" type="ORF">C5689_15680</name>
</gene>
<organism evidence="2 3">
    <name type="scientific">Methylosinus sporium</name>
    <dbReference type="NCBI Taxonomy" id="428"/>
    <lineage>
        <taxon>Bacteria</taxon>
        <taxon>Pseudomonadati</taxon>
        <taxon>Pseudomonadota</taxon>
        <taxon>Alphaproteobacteria</taxon>
        <taxon>Hyphomicrobiales</taxon>
        <taxon>Methylocystaceae</taxon>
        <taxon>Methylosinus</taxon>
    </lineage>
</organism>
<evidence type="ECO:0000256" key="1">
    <source>
        <dbReference type="SAM" id="SignalP"/>
    </source>
</evidence>
<feature type="signal peptide" evidence="1">
    <location>
        <begin position="1"/>
        <end position="31"/>
    </location>
</feature>
<dbReference type="EMBL" id="PUIV01000032">
    <property type="protein sequence ID" value="PWB92944.1"/>
    <property type="molecule type" value="Genomic_DNA"/>
</dbReference>
<dbReference type="AlphaFoldDB" id="A0A2U1SMV5"/>
<keyword evidence="1" id="KW-0732">Signal</keyword>
<feature type="chain" id="PRO_5015482038" evidence="1">
    <location>
        <begin position="32"/>
        <end position="208"/>
    </location>
</feature>
<keyword evidence="3" id="KW-1185">Reference proteome</keyword>
<accession>A0A2U1SMV5</accession>
<name>A0A2U1SMV5_METSR</name>
<dbReference type="Proteomes" id="UP000245137">
    <property type="component" value="Unassembled WGS sequence"/>
</dbReference>
<protein>
    <submittedName>
        <fullName evidence="2">Uncharacterized protein</fullName>
    </submittedName>
</protein>